<evidence type="ECO:0000313" key="7">
    <source>
        <dbReference type="EMBL" id="KAB1202150.1"/>
    </source>
</evidence>
<protein>
    <submittedName>
        <fullName evidence="7">Putative pectinesterase/pectinesterase inhibitor 7</fullName>
    </submittedName>
</protein>
<name>A0A6A1USY1_9ROSI</name>
<sequence>MVVVNPNGSGNFSTINAAVAATPNNTGTQNGYFVIYVTVEIYEEYVSTASNKKNLMMIGDGINRTIITGNRSVADGWTTYSSPTFAVVGNGFVAMNITFGNTAGAIKKQAVAVRSGSDLSTFYNCSF</sequence>
<evidence type="ECO:0000256" key="2">
    <source>
        <dbReference type="ARBA" id="ARBA00005184"/>
    </source>
</evidence>
<evidence type="ECO:0000256" key="5">
    <source>
        <dbReference type="ARBA" id="ARBA00023085"/>
    </source>
</evidence>
<organism evidence="7 8">
    <name type="scientific">Morella rubra</name>
    <name type="common">Chinese bayberry</name>
    <dbReference type="NCBI Taxonomy" id="262757"/>
    <lineage>
        <taxon>Eukaryota</taxon>
        <taxon>Viridiplantae</taxon>
        <taxon>Streptophyta</taxon>
        <taxon>Embryophyta</taxon>
        <taxon>Tracheophyta</taxon>
        <taxon>Spermatophyta</taxon>
        <taxon>Magnoliopsida</taxon>
        <taxon>eudicotyledons</taxon>
        <taxon>Gunneridae</taxon>
        <taxon>Pentapetalae</taxon>
        <taxon>rosids</taxon>
        <taxon>fabids</taxon>
        <taxon>Fagales</taxon>
        <taxon>Myricaceae</taxon>
        <taxon>Morella</taxon>
    </lineage>
</organism>
<evidence type="ECO:0000313" key="8">
    <source>
        <dbReference type="Proteomes" id="UP000516437"/>
    </source>
</evidence>
<dbReference type="Gene3D" id="2.160.20.10">
    <property type="entry name" value="Single-stranded right-handed beta-helix, Pectin lyase-like"/>
    <property type="match status" value="1"/>
</dbReference>
<dbReference type="PANTHER" id="PTHR31707">
    <property type="entry name" value="PECTINESTERASE"/>
    <property type="match status" value="1"/>
</dbReference>
<keyword evidence="4" id="KW-0378">Hydrolase</keyword>
<proteinExistence type="predicted"/>
<evidence type="ECO:0000256" key="3">
    <source>
        <dbReference type="ARBA" id="ARBA00022512"/>
    </source>
</evidence>
<accession>A0A6A1USY1</accession>
<comment type="pathway">
    <text evidence="2">Glycan metabolism; pectin degradation; 2-dehydro-3-deoxy-D-gluconate from pectin: step 1/5.</text>
</comment>
<keyword evidence="8" id="KW-1185">Reference proteome</keyword>
<reference evidence="7 8" key="1">
    <citation type="journal article" date="2019" name="Plant Biotechnol. J.">
        <title>The red bayberry genome and genetic basis of sex determination.</title>
        <authorList>
            <person name="Jia H.M."/>
            <person name="Jia H.J."/>
            <person name="Cai Q.L."/>
            <person name="Wang Y."/>
            <person name="Zhao H.B."/>
            <person name="Yang W.F."/>
            <person name="Wang G.Y."/>
            <person name="Li Y.H."/>
            <person name="Zhan D.L."/>
            <person name="Shen Y.T."/>
            <person name="Niu Q.F."/>
            <person name="Chang L."/>
            <person name="Qiu J."/>
            <person name="Zhao L."/>
            <person name="Xie H.B."/>
            <person name="Fu W.Y."/>
            <person name="Jin J."/>
            <person name="Li X.W."/>
            <person name="Jiao Y."/>
            <person name="Zhou C.C."/>
            <person name="Tu T."/>
            <person name="Chai C.Y."/>
            <person name="Gao J.L."/>
            <person name="Fan L.J."/>
            <person name="van de Weg E."/>
            <person name="Wang J.Y."/>
            <person name="Gao Z.S."/>
        </authorList>
    </citation>
    <scope>NUCLEOTIDE SEQUENCE [LARGE SCALE GENOMIC DNA]</scope>
    <source>
        <tissue evidence="7">Leaves</tissue>
    </source>
</reference>
<comment type="caution">
    <text evidence="7">The sequence shown here is derived from an EMBL/GenBank/DDBJ whole genome shotgun (WGS) entry which is preliminary data.</text>
</comment>
<keyword evidence="5" id="KW-0063">Aspartyl esterase</keyword>
<evidence type="ECO:0000256" key="4">
    <source>
        <dbReference type="ARBA" id="ARBA00022801"/>
    </source>
</evidence>
<evidence type="ECO:0000259" key="6">
    <source>
        <dbReference type="Pfam" id="PF01095"/>
    </source>
</evidence>
<comment type="subcellular location">
    <subcellularLocation>
        <location evidence="1">Secreted</location>
        <location evidence="1">Cell wall</location>
    </subcellularLocation>
</comment>
<dbReference type="GO" id="GO:0030599">
    <property type="term" value="F:pectinesterase activity"/>
    <property type="evidence" value="ECO:0007669"/>
    <property type="project" value="InterPro"/>
</dbReference>
<gene>
    <name evidence="7" type="ORF">CJ030_MR8G020228</name>
</gene>
<keyword evidence="3" id="KW-0134">Cell wall</keyword>
<feature type="domain" description="Pectinesterase catalytic" evidence="6">
    <location>
        <begin position="2"/>
        <end position="127"/>
    </location>
</feature>
<keyword evidence="3" id="KW-0964">Secreted</keyword>
<dbReference type="Pfam" id="PF01095">
    <property type="entry name" value="Pectinesterase"/>
    <property type="match status" value="1"/>
</dbReference>
<dbReference type="OrthoDB" id="1936831at2759"/>
<dbReference type="EMBL" id="RXIC02000026">
    <property type="protein sequence ID" value="KAB1202150.1"/>
    <property type="molecule type" value="Genomic_DNA"/>
</dbReference>
<dbReference type="AlphaFoldDB" id="A0A6A1USY1"/>
<dbReference type="InterPro" id="IPR012334">
    <property type="entry name" value="Pectin_lyas_fold"/>
</dbReference>
<dbReference type="GO" id="GO:0045490">
    <property type="term" value="P:pectin catabolic process"/>
    <property type="evidence" value="ECO:0007669"/>
    <property type="project" value="UniProtKB-UniPathway"/>
</dbReference>
<dbReference type="InterPro" id="IPR000070">
    <property type="entry name" value="Pectinesterase_cat"/>
</dbReference>
<evidence type="ECO:0000256" key="1">
    <source>
        <dbReference type="ARBA" id="ARBA00004191"/>
    </source>
</evidence>
<dbReference type="InterPro" id="IPR011050">
    <property type="entry name" value="Pectin_lyase_fold/virulence"/>
</dbReference>
<dbReference type="GO" id="GO:0042545">
    <property type="term" value="P:cell wall modification"/>
    <property type="evidence" value="ECO:0007669"/>
    <property type="project" value="InterPro"/>
</dbReference>
<dbReference type="UniPathway" id="UPA00545">
    <property type="reaction ID" value="UER00823"/>
</dbReference>
<dbReference type="SUPFAM" id="SSF51126">
    <property type="entry name" value="Pectin lyase-like"/>
    <property type="match status" value="1"/>
</dbReference>
<dbReference type="Proteomes" id="UP000516437">
    <property type="component" value="Chromosome 8"/>
</dbReference>